<gene>
    <name evidence="1" type="ORF">MRX98_01480</name>
</gene>
<keyword evidence="2" id="KW-1185">Reference proteome</keyword>
<evidence type="ECO:0000313" key="2">
    <source>
        <dbReference type="Proteomes" id="UP001165427"/>
    </source>
</evidence>
<accession>A0AA41UJC2</accession>
<dbReference type="Proteomes" id="UP001165427">
    <property type="component" value="Unassembled WGS sequence"/>
</dbReference>
<dbReference type="AlphaFoldDB" id="A0AA41UJC2"/>
<dbReference type="RefSeq" id="WP_246902391.1">
    <property type="nucleotide sequence ID" value="NZ_JALJRB010000001.1"/>
</dbReference>
<dbReference type="SUPFAM" id="SSF52151">
    <property type="entry name" value="FabD/lysophospholipase-like"/>
    <property type="match status" value="1"/>
</dbReference>
<organism evidence="1 2">
    <name type="scientific">Desulfatitalea alkaliphila</name>
    <dbReference type="NCBI Taxonomy" id="2929485"/>
    <lineage>
        <taxon>Bacteria</taxon>
        <taxon>Pseudomonadati</taxon>
        <taxon>Thermodesulfobacteriota</taxon>
        <taxon>Desulfobacteria</taxon>
        <taxon>Desulfobacterales</taxon>
        <taxon>Desulfosarcinaceae</taxon>
        <taxon>Desulfatitalea</taxon>
    </lineage>
</organism>
<evidence type="ECO:0000313" key="1">
    <source>
        <dbReference type="EMBL" id="MCJ8499231.1"/>
    </source>
</evidence>
<sequence length="361" mass="39369">MAIHASASVLDFYAGPKALTLLRDEGLRPDRIKVVAGAAGGPKGLVLHGLDLYLLDFFAGRTAPLFLLGASIGAWRFLSTILGAAALQRFTAAYTEQFYSRPPTPQEVSAQSRRILSGLMGHHAPAEALSHPYYRLSLLAVRGRHLVGDRRKPVLTMGLGGAVVANLAKRSALQYFFERTLFHDPRDTPPFWAMDDMPCRRVALCDANLLPATAASGAIPLLMDGVSDIPGAPVGTYWDGGIVDYHIDVDYLGGDADALVLYPHFTDRIIPGWLDKTLTWRKPRSPARDRLVVLAPSADFVAGLPLGKIPDRSDFQRFFGHDGQRLAYWRHVVEKSRLLAEAFHEATASGRIGALAKPLPC</sequence>
<comment type="caution">
    <text evidence="1">The sequence shown here is derived from an EMBL/GenBank/DDBJ whole genome shotgun (WGS) entry which is preliminary data.</text>
</comment>
<name>A0AA41UJC2_9BACT</name>
<proteinExistence type="predicted"/>
<protein>
    <submittedName>
        <fullName evidence="1">Patatin-like phospholipase family protein</fullName>
    </submittedName>
</protein>
<dbReference type="EMBL" id="JALJRB010000001">
    <property type="protein sequence ID" value="MCJ8499231.1"/>
    <property type="molecule type" value="Genomic_DNA"/>
</dbReference>
<reference evidence="1" key="1">
    <citation type="submission" date="2022-04" db="EMBL/GenBank/DDBJ databases">
        <title>Desulfatitalea alkaliphila sp. nov., a novel anaerobic sulfate-reducing bacterium isolated from terrestrial mud volcano, Taman Peninsula, Russia.</title>
        <authorList>
            <person name="Khomyakova M.A."/>
            <person name="Merkel A.Y."/>
            <person name="Slobodkin A.I."/>
        </authorList>
    </citation>
    <scope>NUCLEOTIDE SEQUENCE</scope>
    <source>
        <strain evidence="1">M08but</strain>
    </source>
</reference>
<dbReference type="InterPro" id="IPR016035">
    <property type="entry name" value="Acyl_Trfase/lysoPLipase"/>
</dbReference>